<evidence type="ECO:0000313" key="2">
    <source>
        <dbReference type="EMBL" id="JAG29984.1"/>
    </source>
</evidence>
<keyword evidence="2" id="KW-0808">Transferase</keyword>
<accession>A0A0A9YCV4</accession>
<protein>
    <submittedName>
        <fullName evidence="2">Putative N-acetyltransferase YjgM</fullName>
    </submittedName>
</protein>
<dbReference type="AlphaFoldDB" id="A0A0A9YCV4"/>
<dbReference type="Gene3D" id="3.40.630.30">
    <property type="match status" value="1"/>
</dbReference>
<dbReference type="EMBL" id="GBHO01013620">
    <property type="protein sequence ID" value="JAG29984.1"/>
    <property type="molecule type" value="Transcribed_RNA"/>
</dbReference>
<reference evidence="2" key="2">
    <citation type="submission" date="2014-07" db="EMBL/GenBank/DDBJ databases">
        <authorList>
            <person name="Hull J."/>
        </authorList>
    </citation>
    <scope>NUCLEOTIDE SEQUENCE</scope>
</reference>
<dbReference type="PANTHER" id="PTHR20905">
    <property type="entry name" value="N-ACETYLTRANSFERASE-RELATED"/>
    <property type="match status" value="1"/>
</dbReference>
<evidence type="ECO:0000259" key="1">
    <source>
        <dbReference type="Pfam" id="PF00583"/>
    </source>
</evidence>
<name>A0A0A9YCV4_LYGHE</name>
<gene>
    <name evidence="2" type="primary">yjgM</name>
    <name evidence="2" type="ORF">CM83_27474</name>
</gene>
<dbReference type="GO" id="GO:0008080">
    <property type="term" value="F:N-acetyltransferase activity"/>
    <property type="evidence" value="ECO:0007669"/>
    <property type="project" value="TreeGrafter"/>
</dbReference>
<sequence length="227" mass="25629">GGRWDSGKPYESSSRSFRVMFQIARATGDDVRGAHDLFVRSLYADEPLIAANGPHVLPECSDGVASAVIAQGRSIVARDASGDVVGCALVDEPPQAFPYIYTHDEADVKFQHMFEHMEDMSDVHNVAPDAIEIRYLAVDKAWRGRGIAQAIVEASMEAARQGGFRWFKMYTTSYFSNLLMIKMKWKRLYSLSYKEYVSEFKSDIKIPAEPHTHCNLYIYDLMSEEPN</sequence>
<organism evidence="2">
    <name type="scientific">Lygus hesperus</name>
    <name type="common">Western plant bug</name>
    <dbReference type="NCBI Taxonomy" id="30085"/>
    <lineage>
        <taxon>Eukaryota</taxon>
        <taxon>Metazoa</taxon>
        <taxon>Ecdysozoa</taxon>
        <taxon>Arthropoda</taxon>
        <taxon>Hexapoda</taxon>
        <taxon>Insecta</taxon>
        <taxon>Pterygota</taxon>
        <taxon>Neoptera</taxon>
        <taxon>Paraneoptera</taxon>
        <taxon>Hemiptera</taxon>
        <taxon>Heteroptera</taxon>
        <taxon>Panheteroptera</taxon>
        <taxon>Cimicomorpha</taxon>
        <taxon>Miridae</taxon>
        <taxon>Mirini</taxon>
        <taxon>Lygus</taxon>
    </lineage>
</organism>
<dbReference type="InterPro" id="IPR000182">
    <property type="entry name" value="GNAT_dom"/>
</dbReference>
<feature type="domain" description="N-acetyltransferase" evidence="1">
    <location>
        <begin position="72"/>
        <end position="165"/>
    </location>
</feature>
<dbReference type="SUPFAM" id="SSF55729">
    <property type="entry name" value="Acyl-CoA N-acyltransferases (Nat)"/>
    <property type="match status" value="1"/>
</dbReference>
<dbReference type="CDD" id="cd04301">
    <property type="entry name" value="NAT_SF"/>
    <property type="match status" value="1"/>
</dbReference>
<proteinExistence type="predicted"/>
<dbReference type="PANTHER" id="PTHR20905:SF1">
    <property type="entry name" value="AT07410P-RELATED"/>
    <property type="match status" value="1"/>
</dbReference>
<dbReference type="InterPro" id="IPR016181">
    <property type="entry name" value="Acyl_CoA_acyltransferase"/>
</dbReference>
<feature type="non-terminal residue" evidence="2">
    <location>
        <position position="1"/>
    </location>
</feature>
<dbReference type="Pfam" id="PF00583">
    <property type="entry name" value="Acetyltransf_1"/>
    <property type="match status" value="1"/>
</dbReference>
<reference evidence="2" key="1">
    <citation type="journal article" date="2014" name="PLoS ONE">
        <title>Transcriptome-Based Identification of ABC Transporters in the Western Tarnished Plant Bug Lygus hesperus.</title>
        <authorList>
            <person name="Hull J.J."/>
            <person name="Chaney K."/>
            <person name="Geib S.M."/>
            <person name="Fabrick J.A."/>
            <person name="Brent C.S."/>
            <person name="Walsh D."/>
            <person name="Lavine L.C."/>
        </authorList>
    </citation>
    <scope>NUCLEOTIDE SEQUENCE</scope>
</reference>